<dbReference type="InParanoid" id="A0A2G5E4S4"/>
<dbReference type="PANTHER" id="PTHR31147:SF66">
    <property type="entry name" value="OS05G0315700 PROTEIN"/>
    <property type="match status" value="1"/>
</dbReference>
<dbReference type="PANTHER" id="PTHR31147">
    <property type="entry name" value="ACYL TRANSFERASE 4"/>
    <property type="match status" value="1"/>
</dbReference>
<evidence type="ECO:0000256" key="1">
    <source>
        <dbReference type="ARBA" id="ARBA00009861"/>
    </source>
</evidence>
<dbReference type="Gene3D" id="3.30.559.10">
    <property type="entry name" value="Chloramphenicol acetyltransferase-like domain"/>
    <property type="match status" value="1"/>
</dbReference>
<organism evidence="3 4">
    <name type="scientific">Aquilegia coerulea</name>
    <name type="common">Rocky mountain columbine</name>
    <dbReference type="NCBI Taxonomy" id="218851"/>
    <lineage>
        <taxon>Eukaryota</taxon>
        <taxon>Viridiplantae</taxon>
        <taxon>Streptophyta</taxon>
        <taxon>Embryophyta</taxon>
        <taxon>Tracheophyta</taxon>
        <taxon>Spermatophyta</taxon>
        <taxon>Magnoliopsida</taxon>
        <taxon>Ranunculales</taxon>
        <taxon>Ranunculaceae</taxon>
        <taxon>Thalictroideae</taxon>
        <taxon>Aquilegia</taxon>
    </lineage>
</organism>
<dbReference type="OrthoDB" id="444127at2759"/>
<dbReference type="Pfam" id="PF02458">
    <property type="entry name" value="Transferase"/>
    <property type="match status" value="1"/>
</dbReference>
<protein>
    <submittedName>
        <fullName evidence="3">Uncharacterized protein</fullName>
    </submittedName>
</protein>
<evidence type="ECO:0000313" key="3">
    <source>
        <dbReference type="EMBL" id="PIA50754.1"/>
    </source>
</evidence>
<dbReference type="STRING" id="218851.A0A2G5E4S4"/>
<dbReference type="EMBL" id="KZ305029">
    <property type="protein sequence ID" value="PIA50754.1"/>
    <property type="molecule type" value="Genomic_DNA"/>
</dbReference>
<dbReference type="AlphaFoldDB" id="A0A2G5E4S4"/>
<keyword evidence="2" id="KW-0808">Transferase</keyword>
<accession>A0A2G5E4S4</accession>
<dbReference type="GO" id="GO:0016740">
    <property type="term" value="F:transferase activity"/>
    <property type="evidence" value="ECO:0007669"/>
    <property type="project" value="UniProtKB-KW"/>
</dbReference>
<dbReference type="InterPro" id="IPR023213">
    <property type="entry name" value="CAT-like_dom_sf"/>
</dbReference>
<sequence>MKNLSCIDDQYFLRNQLPAIFFYRNNVAMKGSDPVKVIKEAISKALVYYYPFAGRLREAPNNKLTVECTGEGVIFVEASANVSLHQFGDFLYPPFPCIKDLLYAGPASGVILHSPLLLFQVIDELPPCMTNRLDI</sequence>
<keyword evidence="4" id="KW-1185">Reference proteome</keyword>
<name>A0A2G5E4S4_AQUCA</name>
<proteinExistence type="inferred from homology"/>
<dbReference type="InterPro" id="IPR050898">
    <property type="entry name" value="Plant_acyltransferase"/>
</dbReference>
<dbReference type="Proteomes" id="UP000230069">
    <property type="component" value="Unassembled WGS sequence"/>
</dbReference>
<evidence type="ECO:0000313" key="4">
    <source>
        <dbReference type="Proteomes" id="UP000230069"/>
    </source>
</evidence>
<comment type="similarity">
    <text evidence="1">Belongs to the plant acyltransferase family.</text>
</comment>
<reference evidence="3 4" key="1">
    <citation type="submission" date="2017-09" db="EMBL/GenBank/DDBJ databases">
        <title>WGS assembly of Aquilegia coerulea Goldsmith.</title>
        <authorList>
            <person name="Hodges S."/>
            <person name="Kramer E."/>
            <person name="Nordborg M."/>
            <person name="Tomkins J."/>
            <person name="Borevitz J."/>
            <person name="Derieg N."/>
            <person name="Yan J."/>
            <person name="Mihaltcheva S."/>
            <person name="Hayes R.D."/>
            <person name="Rokhsar D."/>
        </authorList>
    </citation>
    <scope>NUCLEOTIDE SEQUENCE [LARGE SCALE GENOMIC DNA]</scope>
    <source>
        <strain evidence="4">cv. Goldsmith</strain>
    </source>
</reference>
<gene>
    <name evidence="3" type="ORF">AQUCO_01200176v1</name>
</gene>
<evidence type="ECO:0000256" key="2">
    <source>
        <dbReference type="ARBA" id="ARBA00022679"/>
    </source>
</evidence>